<dbReference type="InterPro" id="IPR031596">
    <property type="entry name" value="MaAIMP_sms"/>
</dbReference>
<dbReference type="AlphaFoldDB" id="A0A9X3P6C7"/>
<keyword evidence="1" id="KW-1133">Transmembrane helix</keyword>
<evidence type="ECO:0000313" key="2">
    <source>
        <dbReference type="EMBL" id="MDA1358022.1"/>
    </source>
</evidence>
<keyword evidence="1" id="KW-0812">Transmembrane</keyword>
<dbReference type="EMBL" id="JAPZVP010000001">
    <property type="protein sequence ID" value="MDA1358022.1"/>
    <property type="molecule type" value="Genomic_DNA"/>
</dbReference>
<feature type="transmembrane region" description="Helical" evidence="1">
    <location>
        <begin position="6"/>
        <end position="28"/>
    </location>
</feature>
<sequence length="36" mass="3717">MTPSAIAMMIVALAVVGGGLLVSIIALVRNPEQHED</sequence>
<comment type="caution">
    <text evidence="2">The sequence shown here is derived from an EMBL/GenBank/DDBJ whole genome shotgun (WGS) entry which is preliminary data.</text>
</comment>
<evidence type="ECO:0000256" key="1">
    <source>
        <dbReference type="SAM" id="Phobius"/>
    </source>
</evidence>
<accession>A0A9X3P6C7</accession>
<gene>
    <name evidence="2" type="ORF">O1R50_00190</name>
</gene>
<name>A0A9X3P6C7_9ACTN</name>
<dbReference type="NCBIfam" id="NF033493">
    <property type="entry name" value="MetS_like_NSS"/>
    <property type="match status" value="1"/>
</dbReference>
<dbReference type="RefSeq" id="WP_270107799.1">
    <property type="nucleotide sequence ID" value="NZ_JAPZVP010000001.1"/>
</dbReference>
<organism evidence="2 3">
    <name type="scientific">Glycomyces luteolus</name>
    <dbReference type="NCBI Taxonomy" id="2670330"/>
    <lineage>
        <taxon>Bacteria</taxon>
        <taxon>Bacillati</taxon>
        <taxon>Actinomycetota</taxon>
        <taxon>Actinomycetes</taxon>
        <taxon>Glycomycetales</taxon>
        <taxon>Glycomycetaceae</taxon>
        <taxon>Glycomyces</taxon>
    </lineage>
</organism>
<dbReference type="Pfam" id="PF16951">
    <property type="entry name" value="MaAIMP_sms"/>
    <property type="match status" value="1"/>
</dbReference>
<evidence type="ECO:0000313" key="3">
    <source>
        <dbReference type="Proteomes" id="UP001146067"/>
    </source>
</evidence>
<proteinExistence type="predicted"/>
<protein>
    <submittedName>
        <fullName evidence="2">Methionine/alanine import family NSS transporter small subunit</fullName>
    </submittedName>
</protein>
<dbReference type="Proteomes" id="UP001146067">
    <property type="component" value="Unassembled WGS sequence"/>
</dbReference>
<reference evidence="2" key="1">
    <citation type="submission" date="2022-12" db="EMBL/GenBank/DDBJ databases">
        <title>Gycomyces niveus sp.nov.,a novel actinomycete isolated from soil in Shouguan.</title>
        <authorList>
            <person name="Yang X."/>
        </authorList>
    </citation>
    <scope>NUCLEOTIDE SEQUENCE</scope>
    <source>
        <strain evidence="2">NEAU-A15</strain>
    </source>
</reference>
<keyword evidence="3" id="KW-1185">Reference proteome</keyword>
<keyword evidence="1" id="KW-0472">Membrane</keyword>